<protein>
    <submittedName>
        <fullName evidence="2">Uncharacterized protein</fullName>
    </submittedName>
</protein>
<accession>A0A8R7Q4N1</accession>
<reference evidence="3" key="1">
    <citation type="journal article" date="2013" name="Nature">
        <title>Draft genome of the wheat A-genome progenitor Triticum urartu.</title>
        <authorList>
            <person name="Ling H.Q."/>
            <person name="Zhao S."/>
            <person name="Liu D."/>
            <person name="Wang J."/>
            <person name="Sun H."/>
            <person name="Zhang C."/>
            <person name="Fan H."/>
            <person name="Li D."/>
            <person name="Dong L."/>
            <person name="Tao Y."/>
            <person name="Gao C."/>
            <person name="Wu H."/>
            <person name="Li Y."/>
            <person name="Cui Y."/>
            <person name="Guo X."/>
            <person name="Zheng S."/>
            <person name="Wang B."/>
            <person name="Yu K."/>
            <person name="Liang Q."/>
            <person name="Yang W."/>
            <person name="Lou X."/>
            <person name="Chen J."/>
            <person name="Feng M."/>
            <person name="Jian J."/>
            <person name="Zhang X."/>
            <person name="Luo G."/>
            <person name="Jiang Y."/>
            <person name="Liu J."/>
            <person name="Wang Z."/>
            <person name="Sha Y."/>
            <person name="Zhang B."/>
            <person name="Wu H."/>
            <person name="Tang D."/>
            <person name="Shen Q."/>
            <person name="Xue P."/>
            <person name="Zou S."/>
            <person name="Wang X."/>
            <person name="Liu X."/>
            <person name="Wang F."/>
            <person name="Yang Y."/>
            <person name="An X."/>
            <person name="Dong Z."/>
            <person name="Zhang K."/>
            <person name="Zhang X."/>
            <person name="Luo M.C."/>
            <person name="Dvorak J."/>
            <person name="Tong Y."/>
            <person name="Wang J."/>
            <person name="Yang H."/>
            <person name="Li Z."/>
            <person name="Wang D."/>
            <person name="Zhang A."/>
            <person name="Wang J."/>
        </authorList>
    </citation>
    <scope>NUCLEOTIDE SEQUENCE</scope>
    <source>
        <strain evidence="3">cv. G1812</strain>
    </source>
</reference>
<keyword evidence="1" id="KW-0812">Transmembrane</keyword>
<keyword evidence="3" id="KW-1185">Reference proteome</keyword>
<reference evidence="2" key="3">
    <citation type="submission" date="2022-06" db="UniProtKB">
        <authorList>
            <consortium name="EnsemblPlants"/>
        </authorList>
    </citation>
    <scope>IDENTIFICATION</scope>
</reference>
<dbReference type="AlphaFoldDB" id="A0A8R7Q4N1"/>
<keyword evidence="1" id="KW-1133">Transmembrane helix</keyword>
<organism evidence="2 3">
    <name type="scientific">Triticum urartu</name>
    <name type="common">Red wild einkorn</name>
    <name type="synonym">Crithodium urartu</name>
    <dbReference type="NCBI Taxonomy" id="4572"/>
    <lineage>
        <taxon>Eukaryota</taxon>
        <taxon>Viridiplantae</taxon>
        <taxon>Streptophyta</taxon>
        <taxon>Embryophyta</taxon>
        <taxon>Tracheophyta</taxon>
        <taxon>Spermatophyta</taxon>
        <taxon>Magnoliopsida</taxon>
        <taxon>Liliopsida</taxon>
        <taxon>Poales</taxon>
        <taxon>Poaceae</taxon>
        <taxon>BOP clade</taxon>
        <taxon>Pooideae</taxon>
        <taxon>Triticodae</taxon>
        <taxon>Triticeae</taxon>
        <taxon>Triticinae</taxon>
        <taxon>Triticum</taxon>
    </lineage>
</organism>
<evidence type="ECO:0000313" key="3">
    <source>
        <dbReference type="Proteomes" id="UP000015106"/>
    </source>
</evidence>
<keyword evidence="1" id="KW-0472">Membrane</keyword>
<dbReference type="EnsemblPlants" id="TuG1812G0400001715.01.T01">
    <property type="protein sequence ID" value="TuG1812G0400001715.01.T01.cds392191"/>
    <property type="gene ID" value="TuG1812G0400001715.01"/>
</dbReference>
<dbReference type="Gramene" id="TuG1812G0400001715.01.T01">
    <property type="protein sequence ID" value="TuG1812G0400001715.01.T01.cds392191"/>
    <property type="gene ID" value="TuG1812G0400001715.01"/>
</dbReference>
<reference evidence="2" key="2">
    <citation type="submission" date="2018-03" db="EMBL/GenBank/DDBJ databases">
        <title>The Triticum urartu genome reveals the dynamic nature of wheat genome evolution.</title>
        <authorList>
            <person name="Ling H."/>
            <person name="Ma B."/>
            <person name="Shi X."/>
            <person name="Liu H."/>
            <person name="Dong L."/>
            <person name="Sun H."/>
            <person name="Cao Y."/>
            <person name="Gao Q."/>
            <person name="Zheng S."/>
            <person name="Li Y."/>
            <person name="Yu Y."/>
            <person name="Du H."/>
            <person name="Qi M."/>
            <person name="Li Y."/>
            <person name="Yu H."/>
            <person name="Cui Y."/>
            <person name="Wang N."/>
            <person name="Chen C."/>
            <person name="Wu H."/>
            <person name="Zhao Y."/>
            <person name="Zhang J."/>
            <person name="Li Y."/>
            <person name="Zhou W."/>
            <person name="Zhang B."/>
            <person name="Hu W."/>
            <person name="Eijk M."/>
            <person name="Tang J."/>
            <person name="Witsenboer H."/>
            <person name="Zhao S."/>
            <person name="Li Z."/>
            <person name="Zhang A."/>
            <person name="Wang D."/>
            <person name="Liang C."/>
        </authorList>
    </citation>
    <scope>NUCLEOTIDE SEQUENCE [LARGE SCALE GENOMIC DNA]</scope>
    <source>
        <strain evidence="2">cv. G1812</strain>
    </source>
</reference>
<evidence type="ECO:0000256" key="1">
    <source>
        <dbReference type="SAM" id="Phobius"/>
    </source>
</evidence>
<sequence length="49" mass="5723">MGCDQAIYCMLIVCFIYICVLLHGKYRLNARLEITFYLCHPEGPELIEI</sequence>
<evidence type="ECO:0000313" key="2">
    <source>
        <dbReference type="EnsemblPlants" id="TuG1812G0400001715.01.T01.cds392191"/>
    </source>
</evidence>
<name>A0A8R7Q4N1_TRIUA</name>
<dbReference type="Proteomes" id="UP000015106">
    <property type="component" value="Chromosome 4"/>
</dbReference>
<feature type="transmembrane region" description="Helical" evidence="1">
    <location>
        <begin position="6"/>
        <end position="24"/>
    </location>
</feature>
<proteinExistence type="predicted"/>